<dbReference type="PANTHER" id="PTHR20898">
    <property type="entry name" value="DAEDALUS ON 3-RELATED-RELATED"/>
    <property type="match status" value="1"/>
</dbReference>
<name>A0ABD0SNE0_LOXSC</name>
<evidence type="ECO:0000313" key="3">
    <source>
        <dbReference type="Proteomes" id="UP001549921"/>
    </source>
</evidence>
<dbReference type="Proteomes" id="UP001549921">
    <property type="component" value="Unassembled WGS sequence"/>
</dbReference>
<dbReference type="PANTHER" id="PTHR20898:SF0">
    <property type="entry name" value="DAEDALUS ON 3-RELATED"/>
    <property type="match status" value="1"/>
</dbReference>
<accession>A0ABD0SNE0</accession>
<evidence type="ECO:0000256" key="1">
    <source>
        <dbReference type="ARBA" id="ARBA00022729"/>
    </source>
</evidence>
<organism evidence="2 3">
    <name type="scientific">Loxostege sticticalis</name>
    <name type="common">Beet webworm moth</name>
    <dbReference type="NCBI Taxonomy" id="481309"/>
    <lineage>
        <taxon>Eukaryota</taxon>
        <taxon>Metazoa</taxon>
        <taxon>Ecdysozoa</taxon>
        <taxon>Arthropoda</taxon>
        <taxon>Hexapoda</taxon>
        <taxon>Insecta</taxon>
        <taxon>Pterygota</taxon>
        <taxon>Neoptera</taxon>
        <taxon>Endopterygota</taxon>
        <taxon>Lepidoptera</taxon>
        <taxon>Glossata</taxon>
        <taxon>Ditrysia</taxon>
        <taxon>Pyraloidea</taxon>
        <taxon>Crambidae</taxon>
        <taxon>Pyraustinae</taxon>
        <taxon>Loxostege</taxon>
    </lineage>
</organism>
<protein>
    <submittedName>
        <fullName evidence="2">Uncharacterized protein</fullName>
    </submittedName>
</protein>
<dbReference type="EMBL" id="JBEDNZ010000018">
    <property type="protein sequence ID" value="KAL0821345.1"/>
    <property type="molecule type" value="Genomic_DNA"/>
</dbReference>
<dbReference type="Gene3D" id="2.70.220.10">
    <property type="entry name" value="Ganglioside GM2 activator"/>
    <property type="match status" value="1"/>
</dbReference>
<keyword evidence="1" id="KW-0732">Signal</keyword>
<dbReference type="InterPro" id="IPR036846">
    <property type="entry name" value="GM2-AP_sf"/>
</dbReference>
<dbReference type="InterPro" id="IPR010512">
    <property type="entry name" value="DUF1091"/>
</dbReference>
<comment type="caution">
    <text evidence="2">The sequence shown here is derived from an EMBL/GenBank/DDBJ whole genome shotgun (WGS) entry which is preliminary data.</text>
</comment>
<reference evidence="2 3" key="1">
    <citation type="submission" date="2024-06" db="EMBL/GenBank/DDBJ databases">
        <title>A chromosome-level genome assembly of beet webworm, Loxostege sticticalis.</title>
        <authorList>
            <person name="Zhang Y."/>
        </authorList>
    </citation>
    <scope>NUCLEOTIDE SEQUENCE [LARGE SCALE GENOMIC DNA]</scope>
    <source>
        <strain evidence="2">AQ028</strain>
        <tissue evidence="2">Male pupae</tissue>
    </source>
</reference>
<dbReference type="Pfam" id="PF06477">
    <property type="entry name" value="DUF1091"/>
    <property type="match status" value="1"/>
</dbReference>
<proteinExistence type="predicted"/>
<sequence>MKNAPLMKDKDNYRQERAEIKYFNPKYVQNAQAFTGRRRRGDPYRTNITATLIKPWGNNVTVEFSYRAKGMPSAITISVKICDVIKRKWMMDFMKTYSDVKLYCPVPAGTYRVDNIELPPKNFPLPIPKGDIHINITHYMTQTKEVVMHTTLLMHTV</sequence>
<gene>
    <name evidence="2" type="ORF">ABMA28_005934</name>
</gene>
<dbReference type="AlphaFoldDB" id="A0ABD0SNE0"/>
<evidence type="ECO:0000313" key="2">
    <source>
        <dbReference type="EMBL" id="KAL0821345.1"/>
    </source>
</evidence>